<dbReference type="Gramene" id="KQL01529">
    <property type="protein sequence ID" value="KQL01529"/>
    <property type="gene ID" value="SETIT_014785mg"/>
</dbReference>
<name>K3YKL6_SETIT</name>
<sequence>MKCFTPLHVDAGEMNEPLHMVKCRIMYATPVKNFTKLQCQETMSELNISKCSATAFRTSAHTHTQKKKNQRY</sequence>
<dbReference type="HOGENOM" id="CLU_2727031_0_0_1"/>
<evidence type="ECO:0000313" key="1">
    <source>
        <dbReference type="EnsemblPlants" id="KQL01529"/>
    </source>
</evidence>
<keyword evidence="2" id="KW-1185">Reference proteome</keyword>
<protein>
    <submittedName>
        <fullName evidence="1">Uncharacterized protein</fullName>
    </submittedName>
</protein>
<reference evidence="1" key="2">
    <citation type="submission" date="2018-08" db="UniProtKB">
        <authorList>
            <consortium name="EnsemblPlants"/>
        </authorList>
    </citation>
    <scope>IDENTIFICATION</scope>
    <source>
        <strain evidence="1">Yugu1</strain>
    </source>
</reference>
<accession>K3YKL6</accession>
<organism evidence="1 2">
    <name type="scientific">Setaria italica</name>
    <name type="common">Foxtail millet</name>
    <name type="synonym">Panicum italicum</name>
    <dbReference type="NCBI Taxonomy" id="4555"/>
    <lineage>
        <taxon>Eukaryota</taxon>
        <taxon>Viridiplantae</taxon>
        <taxon>Streptophyta</taxon>
        <taxon>Embryophyta</taxon>
        <taxon>Tracheophyta</taxon>
        <taxon>Spermatophyta</taxon>
        <taxon>Magnoliopsida</taxon>
        <taxon>Liliopsida</taxon>
        <taxon>Poales</taxon>
        <taxon>Poaceae</taxon>
        <taxon>PACMAD clade</taxon>
        <taxon>Panicoideae</taxon>
        <taxon>Panicodae</taxon>
        <taxon>Paniceae</taxon>
        <taxon>Cenchrinae</taxon>
        <taxon>Setaria</taxon>
    </lineage>
</organism>
<dbReference type="EnsemblPlants" id="KQL01529">
    <property type="protein sequence ID" value="KQL01529"/>
    <property type="gene ID" value="SETIT_014785mg"/>
</dbReference>
<dbReference type="InParanoid" id="K3YKL6"/>
<proteinExistence type="predicted"/>
<evidence type="ECO:0000313" key="2">
    <source>
        <dbReference type="Proteomes" id="UP000004995"/>
    </source>
</evidence>
<dbReference type="AlphaFoldDB" id="K3YKL6"/>
<dbReference type="Proteomes" id="UP000004995">
    <property type="component" value="Unassembled WGS sequence"/>
</dbReference>
<dbReference type="EMBL" id="AGNK02003758">
    <property type="status" value="NOT_ANNOTATED_CDS"/>
    <property type="molecule type" value="Genomic_DNA"/>
</dbReference>
<reference evidence="2" key="1">
    <citation type="journal article" date="2012" name="Nat. Biotechnol.">
        <title>Reference genome sequence of the model plant Setaria.</title>
        <authorList>
            <person name="Bennetzen J.L."/>
            <person name="Schmutz J."/>
            <person name="Wang H."/>
            <person name="Percifield R."/>
            <person name="Hawkins J."/>
            <person name="Pontaroli A.C."/>
            <person name="Estep M."/>
            <person name="Feng L."/>
            <person name="Vaughn J.N."/>
            <person name="Grimwood J."/>
            <person name="Jenkins J."/>
            <person name="Barry K."/>
            <person name="Lindquist E."/>
            <person name="Hellsten U."/>
            <person name="Deshpande S."/>
            <person name="Wang X."/>
            <person name="Wu X."/>
            <person name="Mitros T."/>
            <person name="Triplett J."/>
            <person name="Yang X."/>
            <person name="Ye C.Y."/>
            <person name="Mauro-Herrera M."/>
            <person name="Wang L."/>
            <person name="Li P."/>
            <person name="Sharma M."/>
            <person name="Sharma R."/>
            <person name="Ronald P.C."/>
            <person name="Panaud O."/>
            <person name="Kellogg E.A."/>
            <person name="Brutnell T.P."/>
            <person name="Doust A.N."/>
            <person name="Tuskan G.A."/>
            <person name="Rokhsar D."/>
            <person name="Devos K.M."/>
        </authorList>
    </citation>
    <scope>NUCLEOTIDE SEQUENCE [LARGE SCALE GENOMIC DNA]</scope>
    <source>
        <strain evidence="2">cv. Yugu1</strain>
    </source>
</reference>